<dbReference type="InterPro" id="IPR017592">
    <property type="entry name" value="Pilus_assmbl_Flp-typ_CpaB"/>
</dbReference>
<dbReference type="NCBIfam" id="TIGR03177">
    <property type="entry name" value="pilus_cpaB"/>
    <property type="match status" value="1"/>
</dbReference>
<dbReference type="EMBL" id="MLJW01000575">
    <property type="protein sequence ID" value="OIQ85005.1"/>
    <property type="molecule type" value="Genomic_DNA"/>
</dbReference>
<organism evidence="2">
    <name type="scientific">mine drainage metagenome</name>
    <dbReference type="NCBI Taxonomy" id="410659"/>
    <lineage>
        <taxon>unclassified sequences</taxon>
        <taxon>metagenomes</taxon>
        <taxon>ecological metagenomes</taxon>
    </lineage>
</organism>
<feature type="domain" description="SAF" evidence="1">
    <location>
        <begin position="36"/>
        <end position="98"/>
    </location>
</feature>
<gene>
    <name evidence="2" type="ORF">GALL_331580</name>
</gene>
<dbReference type="Pfam" id="PF16976">
    <property type="entry name" value="RcpC"/>
    <property type="match status" value="1"/>
</dbReference>
<dbReference type="SMART" id="SM00858">
    <property type="entry name" value="SAF"/>
    <property type="match status" value="1"/>
</dbReference>
<name>A0A1J5RA23_9ZZZZ</name>
<dbReference type="InterPro" id="IPR031571">
    <property type="entry name" value="RcpC_dom"/>
</dbReference>
<evidence type="ECO:0000313" key="2">
    <source>
        <dbReference type="EMBL" id="OIQ85005.1"/>
    </source>
</evidence>
<reference evidence="2" key="1">
    <citation type="submission" date="2016-10" db="EMBL/GenBank/DDBJ databases">
        <title>Sequence of Gallionella enrichment culture.</title>
        <authorList>
            <person name="Poehlein A."/>
            <person name="Muehling M."/>
            <person name="Daniel R."/>
        </authorList>
    </citation>
    <scope>NUCLEOTIDE SEQUENCE</scope>
</reference>
<dbReference type="Gene3D" id="3.90.1210.10">
    <property type="entry name" value="Antifreeze-like/N-acetylneuraminic acid synthase C-terminal domain"/>
    <property type="match status" value="1"/>
</dbReference>
<sequence length="285" mass="29543">MKSPRAIAMLVASAILGLVAATMAVTWLQQRAVAADKVVVAAVDIQLGSRLDAQMLRVANWPAGSVPSGAVSDPGELQGRVLRSSLIAGEPVLMSKLAPVGAQGGLSAVIAPGHRAITVRVNDVIGVAGFALPGNYVDILVSTEAGQGETASRQISKIVLQHILVLAVAQQAARDETKPRVVNAVTLEVTPEQAEMLDLARSIGTLSLVLRNQMDRTQVALPGVMRPQLLATGAQAEEVPVAASPAATAPKPRARLVAPRHRAPAAARGACVDVIKNGISTRECF</sequence>
<evidence type="ECO:0000259" key="1">
    <source>
        <dbReference type="SMART" id="SM00858"/>
    </source>
</evidence>
<dbReference type="AlphaFoldDB" id="A0A1J5RA23"/>
<dbReference type="Pfam" id="PF08666">
    <property type="entry name" value="SAF"/>
    <property type="match status" value="1"/>
</dbReference>
<dbReference type="InterPro" id="IPR013974">
    <property type="entry name" value="SAF"/>
</dbReference>
<protein>
    <submittedName>
        <fullName evidence="2">SAF domain protein</fullName>
    </submittedName>
</protein>
<comment type="caution">
    <text evidence="2">The sequence shown here is derived from an EMBL/GenBank/DDBJ whole genome shotgun (WGS) entry which is preliminary data.</text>
</comment>
<dbReference type="CDD" id="cd11614">
    <property type="entry name" value="SAF_CpaB_FlgA_like"/>
    <property type="match status" value="1"/>
</dbReference>
<proteinExistence type="predicted"/>
<accession>A0A1J5RA23</accession>